<dbReference type="NCBIfam" id="TIGR01076">
    <property type="entry name" value="sortase_fam"/>
    <property type="match status" value="1"/>
</dbReference>
<dbReference type="InterPro" id="IPR005754">
    <property type="entry name" value="Sortase"/>
</dbReference>
<dbReference type="OrthoDB" id="154054at2"/>
<evidence type="ECO:0000313" key="4">
    <source>
        <dbReference type="Proteomes" id="UP000076567"/>
    </source>
</evidence>
<keyword evidence="1" id="KW-0378">Hydrolase</keyword>
<proteinExistence type="predicted"/>
<protein>
    <recommendedName>
        <fullName evidence="5">Class D sortase</fullName>
    </recommendedName>
</protein>
<accession>A0A161RR90</accession>
<dbReference type="CDD" id="cd06166">
    <property type="entry name" value="Sortase_D_2"/>
    <property type="match status" value="1"/>
</dbReference>
<dbReference type="Proteomes" id="UP000076567">
    <property type="component" value="Unassembled WGS sequence"/>
</dbReference>
<dbReference type="RefSeq" id="WP_066244534.1">
    <property type="nucleotide sequence ID" value="NZ_LRFC01000038.1"/>
</dbReference>
<dbReference type="Gene3D" id="2.40.260.10">
    <property type="entry name" value="Sortase"/>
    <property type="match status" value="1"/>
</dbReference>
<name>A0A161RR90_9BACL</name>
<dbReference type="InterPro" id="IPR023365">
    <property type="entry name" value="Sortase_dom-sf"/>
</dbReference>
<feature type="active site" description="Acyl-thioester intermediate" evidence="2">
    <location>
        <position position="196"/>
    </location>
</feature>
<evidence type="ECO:0000256" key="2">
    <source>
        <dbReference type="PIRSR" id="PIRSR605754-1"/>
    </source>
</evidence>
<reference evidence="4" key="1">
    <citation type="submission" date="2016-01" db="EMBL/GenBank/DDBJ databases">
        <title>Draft genome of Chromobacterium sp. F49.</title>
        <authorList>
            <person name="Hong K.W."/>
        </authorList>
    </citation>
    <scope>NUCLEOTIDE SEQUENCE [LARGE SCALE GENOMIC DNA]</scope>
    <source>
        <strain evidence="4">P7IIIA</strain>
    </source>
</reference>
<feature type="active site" description="Proton donor/acceptor" evidence="2">
    <location>
        <position position="135"/>
    </location>
</feature>
<dbReference type="AlphaFoldDB" id="A0A161RR90"/>
<keyword evidence="4" id="KW-1185">Reference proteome</keyword>
<comment type="caution">
    <text evidence="3">The sequence shown here is derived from an EMBL/GenBank/DDBJ whole genome shotgun (WGS) entry which is preliminary data.</text>
</comment>
<dbReference type="Pfam" id="PF04203">
    <property type="entry name" value="Sortase"/>
    <property type="match status" value="1"/>
</dbReference>
<dbReference type="EMBL" id="LRFC01000038">
    <property type="protein sequence ID" value="KZE63819.1"/>
    <property type="molecule type" value="Genomic_DNA"/>
</dbReference>
<sequence>MSAKTVKRAALLAVLLGITLLFIPLLTDWKTENEQKALEKEWSALNHSYQNPFTLPEVKAIKADKTDKEEKKEPEEIDKTIAIEEGVIGKITIEKINLETMVVPGVAQKDLKNAVGWMTSTSFPGEPGNSVMAGHRSHTYGQFFHRLNEVTIGDSIRIETTSGKIVYRVYEKIIVNPEDLSVLNASKEEELTLITCEPLYSDKYRLIIKAERVH</sequence>
<dbReference type="GO" id="GO:0016787">
    <property type="term" value="F:hydrolase activity"/>
    <property type="evidence" value="ECO:0007669"/>
    <property type="project" value="UniProtKB-KW"/>
</dbReference>
<dbReference type="SUPFAM" id="SSF63817">
    <property type="entry name" value="Sortase"/>
    <property type="match status" value="1"/>
</dbReference>
<gene>
    <name evidence="3" type="ORF">AWM68_11935</name>
</gene>
<dbReference type="InterPro" id="IPR042000">
    <property type="entry name" value="Sortase_D_2"/>
</dbReference>
<evidence type="ECO:0000256" key="1">
    <source>
        <dbReference type="ARBA" id="ARBA00022801"/>
    </source>
</evidence>
<evidence type="ECO:0000313" key="3">
    <source>
        <dbReference type="EMBL" id="KZE63819.1"/>
    </source>
</evidence>
<evidence type="ECO:0008006" key="5">
    <source>
        <dbReference type="Google" id="ProtNLM"/>
    </source>
</evidence>
<organism evidence="3 4">
    <name type="scientific">Fictibacillus phosphorivorans</name>
    <dbReference type="NCBI Taxonomy" id="1221500"/>
    <lineage>
        <taxon>Bacteria</taxon>
        <taxon>Bacillati</taxon>
        <taxon>Bacillota</taxon>
        <taxon>Bacilli</taxon>
        <taxon>Bacillales</taxon>
        <taxon>Fictibacillaceae</taxon>
        <taxon>Fictibacillus</taxon>
    </lineage>
</organism>